<feature type="transmembrane region" description="Helical" evidence="8">
    <location>
        <begin position="21"/>
        <end position="45"/>
    </location>
</feature>
<keyword evidence="3 8" id="KW-0812">Transmembrane</keyword>
<evidence type="ECO:0000256" key="4">
    <source>
        <dbReference type="ARBA" id="ARBA00022723"/>
    </source>
</evidence>
<evidence type="ECO:0000256" key="3">
    <source>
        <dbReference type="ARBA" id="ARBA00022692"/>
    </source>
</evidence>
<comment type="caution">
    <text evidence="9">The sequence shown here is derived from an EMBL/GenBank/DDBJ whole genome shotgun (WGS) entry which is preliminary data.</text>
</comment>
<proteinExistence type="predicted"/>
<dbReference type="Pfam" id="PF01127">
    <property type="entry name" value="Sdh_cyt"/>
    <property type="match status" value="1"/>
</dbReference>
<evidence type="ECO:0000256" key="2">
    <source>
        <dbReference type="ARBA" id="ARBA00022617"/>
    </source>
</evidence>
<feature type="transmembrane region" description="Helical" evidence="8">
    <location>
        <begin position="105"/>
        <end position="128"/>
    </location>
</feature>
<sequence>MTAPELTHPLPRTRRRLTPALRWWWMFQRISGVVLVALIFTHLFYNLILGGGVSQIDFGFVAGKWAAPLWQWWDFTMLVLAMLHGMNGMGYLINDYARSKRSRGILHILLGAATAVIIVLGTLVIFTFDPCPAGANPQNLNVPLCQELGKL</sequence>
<evidence type="ECO:0000256" key="5">
    <source>
        <dbReference type="ARBA" id="ARBA00022989"/>
    </source>
</evidence>
<keyword evidence="2" id="KW-0349">Heme</keyword>
<reference evidence="9 10" key="1">
    <citation type="submission" date="2020-07" db="EMBL/GenBank/DDBJ databases">
        <title>Sequencing the genomes of 1000 actinobacteria strains.</title>
        <authorList>
            <person name="Klenk H.-P."/>
        </authorList>
    </citation>
    <scope>NUCLEOTIDE SEQUENCE [LARGE SCALE GENOMIC DNA]</scope>
    <source>
        <strain evidence="9 10">DSM 19970</strain>
    </source>
</reference>
<name>A0A7Y9ZBB8_9MICO</name>
<keyword evidence="7 8" id="KW-0472">Membrane</keyword>
<keyword evidence="10" id="KW-1185">Reference proteome</keyword>
<dbReference type="OrthoDB" id="67843at2"/>
<evidence type="ECO:0000313" key="9">
    <source>
        <dbReference type="EMBL" id="NYI42247.1"/>
    </source>
</evidence>
<dbReference type="GO" id="GO:0046872">
    <property type="term" value="F:metal ion binding"/>
    <property type="evidence" value="ECO:0007669"/>
    <property type="project" value="UniProtKB-KW"/>
</dbReference>
<dbReference type="SUPFAM" id="SSF81343">
    <property type="entry name" value="Fumarate reductase respiratory complex transmembrane subunits"/>
    <property type="match status" value="1"/>
</dbReference>
<dbReference type="GO" id="GO:0016020">
    <property type="term" value="C:membrane"/>
    <property type="evidence" value="ECO:0007669"/>
    <property type="project" value="UniProtKB-SubCell"/>
</dbReference>
<evidence type="ECO:0000256" key="6">
    <source>
        <dbReference type="ARBA" id="ARBA00023004"/>
    </source>
</evidence>
<evidence type="ECO:0000313" key="10">
    <source>
        <dbReference type="Proteomes" id="UP000547973"/>
    </source>
</evidence>
<organism evidence="9 10">
    <name type="scientific">Demequina lutea</name>
    <dbReference type="NCBI Taxonomy" id="431489"/>
    <lineage>
        <taxon>Bacteria</taxon>
        <taxon>Bacillati</taxon>
        <taxon>Actinomycetota</taxon>
        <taxon>Actinomycetes</taxon>
        <taxon>Micrococcales</taxon>
        <taxon>Demequinaceae</taxon>
        <taxon>Demequina</taxon>
    </lineage>
</organism>
<gene>
    <name evidence="9" type="ORF">BKA03_002366</name>
</gene>
<keyword evidence="6" id="KW-0408">Iron</keyword>
<dbReference type="Proteomes" id="UP000547973">
    <property type="component" value="Unassembled WGS sequence"/>
</dbReference>
<keyword evidence="5 8" id="KW-1133">Transmembrane helix</keyword>
<dbReference type="RefSeq" id="WP_062074106.1">
    <property type="nucleotide sequence ID" value="NZ_BBRC01000002.1"/>
</dbReference>
<dbReference type="InterPro" id="IPR000701">
    <property type="entry name" value="SuccDH_FuR_B_TM-su"/>
</dbReference>
<dbReference type="CDD" id="cd03500">
    <property type="entry name" value="SQR_TypeA_SdhD_like"/>
    <property type="match status" value="1"/>
</dbReference>
<protein>
    <submittedName>
        <fullName evidence="9">Succinate dehydrogenase / fumarate reductase membrane anchor subunit</fullName>
    </submittedName>
</protein>
<dbReference type="Gene3D" id="1.20.1300.10">
    <property type="entry name" value="Fumarate reductase/succinate dehydrogenase, transmembrane subunit"/>
    <property type="match status" value="1"/>
</dbReference>
<dbReference type="AlphaFoldDB" id="A0A7Y9ZBB8"/>
<comment type="subcellular location">
    <subcellularLocation>
        <location evidence="1">Membrane</location>
    </subcellularLocation>
</comment>
<keyword evidence="4" id="KW-0479">Metal-binding</keyword>
<evidence type="ECO:0000256" key="7">
    <source>
        <dbReference type="ARBA" id="ARBA00023136"/>
    </source>
</evidence>
<accession>A0A7Y9ZBB8</accession>
<evidence type="ECO:0000256" key="8">
    <source>
        <dbReference type="SAM" id="Phobius"/>
    </source>
</evidence>
<feature type="transmembrane region" description="Helical" evidence="8">
    <location>
        <begin position="72"/>
        <end position="93"/>
    </location>
</feature>
<evidence type="ECO:0000256" key="1">
    <source>
        <dbReference type="ARBA" id="ARBA00004370"/>
    </source>
</evidence>
<dbReference type="InterPro" id="IPR034804">
    <property type="entry name" value="SQR/QFR_C/D"/>
</dbReference>
<dbReference type="EMBL" id="JACBZO010000001">
    <property type="protein sequence ID" value="NYI42247.1"/>
    <property type="molecule type" value="Genomic_DNA"/>
</dbReference>